<reference evidence="6 7" key="1">
    <citation type="journal article" date="2016" name="J. Biotechnol.">
        <title>First complete genome sequence of a species in the genus Microterricola, an extremophilic cold active enzyme producing bacterial strain ERGS5:02 isolated from Sikkim Himalaya.</title>
        <authorList>
            <person name="Himanshu"/>
            <person name="Swarnkar M.K."/>
            <person name="Singh D."/>
            <person name="Kumar R."/>
        </authorList>
    </citation>
    <scope>NUCLEOTIDE SEQUENCE [LARGE SCALE GENOMIC DNA]</scope>
    <source>
        <strain evidence="6 7">ERGS5:02</strain>
    </source>
</reference>
<keyword evidence="3" id="KW-0808">Transferase</keyword>
<dbReference type="Proteomes" id="UP000058305">
    <property type="component" value="Chromosome"/>
</dbReference>
<evidence type="ECO:0000256" key="1">
    <source>
        <dbReference type="ARBA" id="ARBA00008361"/>
    </source>
</evidence>
<gene>
    <name evidence="6" type="ORF">AWU67_05440</name>
</gene>
<reference evidence="7" key="2">
    <citation type="submission" date="2016-01" db="EMBL/GenBank/DDBJ databases">
        <title>First complete genome sequence of a species in the genus Microterricola, an extremophilic cold active enzyme producing strain ERGS5:02 isolated from Sikkim Himalaya.</title>
        <authorList>
            <person name="Kumar R."/>
            <person name="Singh D."/>
            <person name="Swarnkar M.K."/>
        </authorList>
    </citation>
    <scope>NUCLEOTIDE SEQUENCE [LARGE SCALE GENOMIC DNA]</scope>
    <source>
        <strain evidence="7">ERGS5:02</strain>
    </source>
</reference>
<sequence length="250" mass="27266">MQTGRLQQHADSFQSGADGYDRHRPSYPEASVDWLRGPASAPLEVLDLGAGTGKLSAQLLARGDSVVAVDPSADMLRVAAERMPQLRTLVGSAEHIPLPDSRVDLVTVAQAWHWMDEQAATREVLRVLRPGGRLGLIWNSRDESVPWVAALSEAMHQGMHPTAFTPALGDGMTLLGRHVARWNQHTTRAGILSLATTRSYYLVASPAEQRAMLARIEAVLDTHPETRAEAILLPYVTETWLAAPWTGESA</sequence>
<dbReference type="CDD" id="cd02440">
    <property type="entry name" value="AdoMet_MTases"/>
    <property type="match status" value="1"/>
</dbReference>
<dbReference type="KEGG" id="mvd:AWU67_05440"/>
<feature type="region of interest" description="Disordered" evidence="4">
    <location>
        <begin position="1"/>
        <end position="24"/>
    </location>
</feature>
<dbReference type="AlphaFoldDB" id="A0A0X8E3J1"/>
<evidence type="ECO:0000259" key="5">
    <source>
        <dbReference type="Pfam" id="PF08241"/>
    </source>
</evidence>
<name>A0A0X8E3J1_9MICO</name>
<dbReference type="GO" id="GO:0032259">
    <property type="term" value="P:methylation"/>
    <property type="evidence" value="ECO:0007669"/>
    <property type="project" value="UniProtKB-KW"/>
</dbReference>
<keyword evidence="2" id="KW-0489">Methyltransferase</keyword>
<keyword evidence="7" id="KW-1185">Reference proteome</keyword>
<accession>A0A0X8E3J1</accession>
<evidence type="ECO:0000313" key="6">
    <source>
        <dbReference type="EMBL" id="AMB58386.1"/>
    </source>
</evidence>
<evidence type="ECO:0000256" key="2">
    <source>
        <dbReference type="ARBA" id="ARBA00022603"/>
    </source>
</evidence>
<dbReference type="InterPro" id="IPR051052">
    <property type="entry name" value="Diverse_substrate_MTase"/>
</dbReference>
<proteinExistence type="inferred from homology"/>
<organism evidence="6 7">
    <name type="scientific">Microterricola viridarii</name>
    <dbReference type="NCBI Taxonomy" id="412690"/>
    <lineage>
        <taxon>Bacteria</taxon>
        <taxon>Bacillati</taxon>
        <taxon>Actinomycetota</taxon>
        <taxon>Actinomycetes</taxon>
        <taxon>Micrococcales</taxon>
        <taxon>Microbacteriaceae</taxon>
        <taxon>Microterricola</taxon>
    </lineage>
</organism>
<dbReference type="Pfam" id="PF08241">
    <property type="entry name" value="Methyltransf_11"/>
    <property type="match status" value="1"/>
</dbReference>
<evidence type="ECO:0000313" key="7">
    <source>
        <dbReference type="Proteomes" id="UP000058305"/>
    </source>
</evidence>
<dbReference type="PANTHER" id="PTHR44942:SF4">
    <property type="entry name" value="METHYLTRANSFERASE TYPE 11 DOMAIN-CONTAINING PROTEIN"/>
    <property type="match status" value="1"/>
</dbReference>
<feature type="domain" description="Methyltransferase type 11" evidence="5">
    <location>
        <begin position="46"/>
        <end position="134"/>
    </location>
</feature>
<evidence type="ECO:0000256" key="3">
    <source>
        <dbReference type="ARBA" id="ARBA00022679"/>
    </source>
</evidence>
<dbReference type="InterPro" id="IPR013216">
    <property type="entry name" value="Methyltransf_11"/>
</dbReference>
<dbReference type="SUPFAM" id="SSF53335">
    <property type="entry name" value="S-adenosyl-L-methionine-dependent methyltransferases"/>
    <property type="match status" value="1"/>
</dbReference>
<dbReference type="PANTHER" id="PTHR44942">
    <property type="entry name" value="METHYLTRANSF_11 DOMAIN-CONTAINING PROTEIN"/>
    <property type="match status" value="1"/>
</dbReference>
<feature type="compositionally biased region" description="Polar residues" evidence="4">
    <location>
        <begin position="1"/>
        <end position="15"/>
    </location>
</feature>
<comment type="similarity">
    <text evidence="1">Belongs to the methyltransferase superfamily.</text>
</comment>
<dbReference type="OrthoDB" id="9797252at2"/>
<dbReference type="EMBL" id="CP014145">
    <property type="protein sequence ID" value="AMB58386.1"/>
    <property type="molecule type" value="Genomic_DNA"/>
</dbReference>
<dbReference type="Gene3D" id="3.40.50.150">
    <property type="entry name" value="Vaccinia Virus protein VP39"/>
    <property type="match status" value="1"/>
</dbReference>
<dbReference type="InterPro" id="IPR029063">
    <property type="entry name" value="SAM-dependent_MTases_sf"/>
</dbReference>
<dbReference type="RefSeq" id="WP_067227079.1">
    <property type="nucleotide sequence ID" value="NZ_CP014145.1"/>
</dbReference>
<protein>
    <recommendedName>
        <fullName evidence="5">Methyltransferase type 11 domain-containing protein</fullName>
    </recommendedName>
</protein>
<dbReference type="GO" id="GO:0008757">
    <property type="term" value="F:S-adenosylmethionine-dependent methyltransferase activity"/>
    <property type="evidence" value="ECO:0007669"/>
    <property type="project" value="InterPro"/>
</dbReference>
<evidence type="ECO:0000256" key="4">
    <source>
        <dbReference type="SAM" id="MobiDB-lite"/>
    </source>
</evidence>